<evidence type="ECO:0000256" key="3">
    <source>
        <dbReference type="ARBA" id="ARBA00022670"/>
    </source>
</evidence>
<dbReference type="PIRSF" id="PIRSF028757">
    <property type="entry name" value="LD-carboxypeptidase"/>
    <property type="match status" value="1"/>
</dbReference>
<comment type="similarity">
    <text evidence="1">Belongs to the peptidase S66 family.</text>
</comment>
<evidence type="ECO:0000256" key="2">
    <source>
        <dbReference type="ARBA" id="ARBA00022645"/>
    </source>
</evidence>
<dbReference type="InterPro" id="IPR029062">
    <property type="entry name" value="Class_I_gatase-like"/>
</dbReference>
<dbReference type="InterPro" id="IPR003507">
    <property type="entry name" value="S66_fam"/>
</dbReference>
<dbReference type="CDD" id="cd07025">
    <property type="entry name" value="Peptidase_S66"/>
    <property type="match status" value="1"/>
</dbReference>
<proteinExistence type="inferred from homology"/>
<dbReference type="Proteomes" id="UP000605568">
    <property type="component" value="Unassembled WGS sequence"/>
</dbReference>
<dbReference type="InterPro" id="IPR040449">
    <property type="entry name" value="Peptidase_S66_N"/>
</dbReference>
<dbReference type="InterPro" id="IPR027461">
    <property type="entry name" value="Carboxypeptidase_A_C_sf"/>
</dbReference>
<protein>
    <submittedName>
        <fullName evidence="8">Peptidase S66</fullName>
    </submittedName>
</protein>
<keyword evidence="9" id="KW-1185">Reference proteome</keyword>
<name>A0ABQ3MMB6_9PSEU</name>
<dbReference type="PANTHER" id="PTHR30237:SF2">
    <property type="entry name" value="MUREIN TETRAPEPTIDE CARBOXYPEPTIDASE"/>
    <property type="match status" value="1"/>
</dbReference>
<organism evidence="8 9">
    <name type="scientific">Lentzea cavernae</name>
    <dbReference type="NCBI Taxonomy" id="2020703"/>
    <lineage>
        <taxon>Bacteria</taxon>
        <taxon>Bacillati</taxon>
        <taxon>Actinomycetota</taxon>
        <taxon>Actinomycetes</taxon>
        <taxon>Pseudonocardiales</taxon>
        <taxon>Pseudonocardiaceae</taxon>
        <taxon>Lentzea</taxon>
    </lineage>
</organism>
<gene>
    <name evidence="8" type="ORF">GCM10017774_55150</name>
</gene>
<feature type="domain" description="LD-carboxypeptidase C-terminal" evidence="7">
    <location>
        <begin position="172"/>
        <end position="287"/>
    </location>
</feature>
<evidence type="ECO:0000259" key="7">
    <source>
        <dbReference type="Pfam" id="PF17676"/>
    </source>
</evidence>
<keyword evidence="5" id="KW-0720">Serine protease</keyword>
<evidence type="ECO:0000259" key="6">
    <source>
        <dbReference type="Pfam" id="PF02016"/>
    </source>
</evidence>
<evidence type="ECO:0000256" key="4">
    <source>
        <dbReference type="ARBA" id="ARBA00022801"/>
    </source>
</evidence>
<accession>A0ABQ3MMB6</accession>
<dbReference type="Pfam" id="PF17676">
    <property type="entry name" value="Peptidase_S66C"/>
    <property type="match status" value="1"/>
</dbReference>
<evidence type="ECO:0000313" key="9">
    <source>
        <dbReference type="Proteomes" id="UP000605568"/>
    </source>
</evidence>
<dbReference type="Gene3D" id="3.50.30.60">
    <property type="entry name" value="LD-carboxypeptidase A C-terminal domain-like"/>
    <property type="match status" value="1"/>
</dbReference>
<evidence type="ECO:0000256" key="5">
    <source>
        <dbReference type="ARBA" id="ARBA00022825"/>
    </source>
</evidence>
<reference evidence="9" key="1">
    <citation type="journal article" date="2019" name="Int. J. Syst. Evol. Microbiol.">
        <title>The Global Catalogue of Microorganisms (GCM) 10K type strain sequencing project: providing services to taxonomists for standard genome sequencing and annotation.</title>
        <authorList>
            <consortium name="The Broad Institute Genomics Platform"/>
            <consortium name="The Broad Institute Genome Sequencing Center for Infectious Disease"/>
            <person name="Wu L."/>
            <person name="Ma J."/>
        </authorList>
    </citation>
    <scope>NUCLEOTIDE SEQUENCE [LARGE SCALE GENOMIC DNA]</scope>
    <source>
        <strain evidence="9">CGMCC 4.7367</strain>
    </source>
</reference>
<comment type="caution">
    <text evidence="8">The sequence shown here is derived from an EMBL/GenBank/DDBJ whole genome shotgun (WGS) entry which is preliminary data.</text>
</comment>
<dbReference type="Pfam" id="PF02016">
    <property type="entry name" value="Peptidase_S66"/>
    <property type="match status" value="1"/>
</dbReference>
<keyword evidence="2" id="KW-0121">Carboxypeptidase</keyword>
<keyword evidence="4" id="KW-0378">Hydrolase</keyword>
<dbReference type="InterPro" id="IPR040921">
    <property type="entry name" value="Peptidase_S66C"/>
</dbReference>
<dbReference type="SUPFAM" id="SSF141986">
    <property type="entry name" value="LD-carboxypeptidase A C-terminal domain-like"/>
    <property type="match status" value="1"/>
</dbReference>
<dbReference type="EMBL" id="BNAR01000009">
    <property type="protein sequence ID" value="GHH48789.1"/>
    <property type="molecule type" value="Genomic_DNA"/>
</dbReference>
<feature type="domain" description="LD-carboxypeptidase N-terminal" evidence="6">
    <location>
        <begin position="15"/>
        <end position="131"/>
    </location>
</feature>
<dbReference type="InterPro" id="IPR027478">
    <property type="entry name" value="LdcA_N"/>
</dbReference>
<keyword evidence="3" id="KW-0645">Protease</keyword>
<dbReference type="SUPFAM" id="SSF52317">
    <property type="entry name" value="Class I glutamine amidotransferase-like"/>
    <property type="match status" value="1"/>
</dbReference>
<evidence type="ECO:0000313" key="8">
    <source>
        <dbReference type="EMBL" id="GHH48789.1"/>
    </source>
</evidence>
<dbReference type="Gene3D" id="3.40.50.10740">
    <property type="entry name" value="Class I glutamine amidotransferase-like"/>
    <property type="match status" value="1"/>
</dbReference>
<dbReference type="PANTHER" id="PTHR30237">
    <property type="entry name" value="MURAMOYLTETRAPEPTIDE CARBOXYPEPTIDASE"/>
    <property type="match status" value="1"/>
</dbReference>
<evidence type="ECO:0000256" key="1">
    <source>
        <dbReference type="ARBA" id="ARBA00010233"/>
    </source>
</evidence>
<sequence>MNVLLPPRVVAGDRVRLVSPASFPDEESLAESVRVLESWGLVVEVGAHALDRHGYMAGRDADRLADLDDAYRDPGVRALFATRGGAGAYRIAHDLDFDAVRADPKPLVGFSDITNLHLALWRHCRVAGVHGFLSGARSAASTRSLLMGTGPAVLHRDPAALTAAVRFGGAATGNVVGGHLGTLAWSVGTGVLDLDGSILFLEAPRAVGLGHVDRQLTQLIQSGSLHGLRGVALGRFPGFEDFADRDWTVLDVLRDRLETLGVPVLGGLDVGHGDHPLSLALGPMAELDADAGTLTVGPAVR</sequence>